<organism evidence="2">
    <name type="scientific">Tuwongella immobilis</name>
    <dbReference type="NCBI Taxonomy" id="692036"/>
    <lineage>
        <taxon>Bacteria</taxon>
        <taxon>Pseudomonadati</taxon>
        <taxon>Planctomycetota</taxon>
        <taxon>Planctomycetia</taxon>
        <taxon>Gemmatales</taxon>
        <taxon>Gemmataceae</taxon>
        <taxon>Tuwongella</taxon>
    </lineage>
</organism>
<sequence>MSDGGDAFDRMPQVRAIYQFARLRLPRIQLPWDVFLARFRNAYARTLRTQERAHTVPPTPEEYVLRVYALDSYLCFGCLNNDRVAWQMLFQTHTQADAILHETLRKHLCHFFPRDPDRQDDKLNTFWGNLILAEREGQTPILERYDGLRPLVPWLITVFDNWIRSEQRPTVRMVQRDEDAPEIAETRDEDSGNSQWHELFGEAAREWLSTLEGRNLLVIGLLWVHQLNQRSVAQLLGVHEGTVTRIRQALKTEADEAIIPVLERNGWTGDDLTPFWGSEMASVLNRDPRLSAQAIRKLLHELRPEALLPSDTKPDRNEAVTIE</sequence>
<name>A0A6C2YT58_9BACT</name>
<dbReference type="EMBL" id="LR586016">
    <property type="protein sequence ID" value="VIP04517.1"/>
    <property type="molecule type" value="Genomic_DNA"/>
</dbReference>
<reference evidence="2" key="1">
    <citation type="submission" date="2019-04" db="EMBL/GenBank/DDBJ databases">
        <authorList>
            <consortium name="Science for Life Laboratories"/>
        </authorList>
    </citation>
    <scope>NUCLEOTIDE SEQUENCE</scope>
    <source>
        <strain evidence="2">MBLW1</strain>
    </source>
</reference>
<dbReference type="InterPro" id="IPR013324">
    <property type="entry name" value="RNA_pol_sigma_r3/r4-like"/>
</dbReference>
<evidence type="ECO:0000313" key="3">
    <source>
        <dbReference type="Proteomes" id="UP000464378"/>
    </source>
</evidence>
<protein>
    <submittedName>
        <fullName evidence="2">Rna polymerase sigma factor: Hypothetical conserved protein</fullName>
    </submittedName>
</protein>
<dbReference type="KEGG" id="tim:GMBLW1_46760"/>
<feature type="compositionally biased region" description="Basic and acidic residues" evidence="1">
    <location>
        <begin position="173"/>
        <end position="190"/>
    </location>
</feature>
<keyword evidence="3" id="KW-1185">Reference proteome</keyword>
<dbReference type="SUPFAM" id="SSF88659">
    <property type="entry name" value="Sigma3 and sigma4 domains of RNA polymerase sigma factors"/>
    <property type="match status" value="1"/>
</dbReference>
<proteinExistence type="predicted"/>
<dbReference type="InParanoid" id="A0A6C2YT58"/>
<dbReference type="AlphaFoldDB" id="A0A6C2YT58"/>
<evidence type="ECO:0000313" key="2">
    <source>
        <dbReference type="EMBL" id="VIP04517.1"/>
    </source>
</evidence>
<evidence type="ECO:0000256" key="1">
    <source>
        <dbReference type="SAM" id="MobiDB-lite"/>
    </source>
</evidence>
<dbReference type="Proteomes" id="UP000464378">
    <property type="component" value="Chromosome"/>
</dbReference>
<accession>A0A6C2YT58</accession>
<gene>
    <name evidence="2" type="ORF">GMBLW1_46760</name>
</gene>
<feature type="region of interest" description="Disordered" evidence="1">
    <location>
        <begin position="173"/>
        <end position="194"/>
    </location>
</feature>
<dbReference type="EMBL" id="LR593887">
    <property type="protein sequence ID" value="VTS06396.1"/>
    <property type="molecule type" value="Genomic_DNA"/>
</dbReference>
<dbReference type="RefSeq" id="WP_162659591.1">
    <property type="nucleotide sequence ID" value="NZ_LR593887.1"/>
</dbReference>